<reference evidence="3 4" key="1">
    <citation type="submission" date="2020-04" db="EMBL/GenBank/DDBJ databases">
        <title>Chromosome-level genome assembly of a cyprinid fish Onychostoma macrolepis by integration of Nanopore Sequencing, Bionano and Hi-C technology.</title>
        <authorList>
            <person name="Wang D."/>
        </authorList>
    </citation>
    <scope>NUCLEOTIDE SEQUENCE [LARGE SCALE GENOMIC DNA]</scope>
    <source>
        <strain evidence="3">SWU-2019</strain>
        <tissue evidence="3">Muscle</tissue>
    </source>
</reference>
<keyword evidence="2" id="KW-1133">Transmembrane helix</keyword>
<feature type="transmembrane region" description="Helical" evidence="2">
    <location>
        <begin position="382"/>
        <end position="407"/>
    </location>
</feature>
<evidence type="ECO:0000256" key="2">
    <source>
        <dbReference type="SAM" id="Phobius"/>
    </source>
</evidence>
<feature type="transmembrane region" description="Helical" evidence="2">
    <location>
        <begin position="122"/>
        <end position="147"/>
    </location>
</feature>
<dbReference type="EMBL" id="JAAMOB010000022">
    <property type="protein sequence ID" value="KAF4097479.1"/>
    <property type="molecule type" value="Genomic_DNA"/>
</dbReference>
<keyword evidence="2" id="KW-0812">Transmembrane</keyword>
<gene>
    <name evidence="3" type="ORF">G5714_021487</name>
</gene>
<name>A0A7J6BR32_9TELE</name>
<feature type="region of interest" description="Disordered" evidence="1">
    <location>
        <begin position="354"/>
        <end position="375"/>
    </location>
</feature>
<evidence type="ECO:0000313" key="4">
    <source>
        <dbReference type="Proteomes" id="UP000579812"/>
    </source>
</evidence>
<evidence type="ECO:0000313" key="3">
    <source>
        <dbReference type="EMBL" id="KAF4097479.1"/>
    </source>
</evidence>
<comment type="caution">
    <text evidence="3">The sequence shown here is derived from an EMBL/GenBank/DDBJ whole genome shotgun (WGS) entry which is preliminary data.</text>
</comment>
<dbReference type="Proteomes" id="UP000579812">
    <property type="component" value="Unassembled WGS sequence"/>
</dbReference>
<keyword evidence="4" id="KW-1185">Reference proteome</keyword>
<accession>A0A7J6BR32</accession>
<dbReference type="AlphaFoldDB" id="A0A7J6BR32"/>
<feature type="transmembrane region" description="Helical" evidence="2">
    <location>
        <begin position="197"/>
        <end position="215"/>
    </location>
</feature>
<keyword evidence="2" id="KW-0472">Membrane</keyword>
<proteinExistence type="predicted"/>
<feature type="region of interest" description="Disordered" evidence="1">
    <location>
        <begin position="94"/>
        <end position="117"/>
    </location>
</feature>
<organism evidence="3 4">
    <name type="scientific">Onychostoma macrolepis</name>
    <dbReference type="NCBI Taxonomy" id="369639"/>
    <lineage>
        <taxon>Eukaryota</taxon>
        <taxon>Metazoa</taxon>
        <taxon>Chordata</taxon>
        <taxon>Craniata</taxon>
        <taxon>Vertebrata</taxon>
        <taxon>Euteleostomi</taxon>
        <taxon>Actinopterygii</taxon>
        <taxon>Neopterygii</taxon>
        <taxon>Teleostei</taxon>
        <taxon>Ostariophysi</taxon>
        <taxon>Cypriniformes</taxon>
        <taxon>Cyprinidae</taxon>
        <taxon>Acrossocheilinae</taxon>
        <taxon>Onychostoma</taxon>
    </lineage>
</organism>
<evidence type="ECO:0000256" key="1">
    <source>
        <dbReference type="SAM" id="MobiDB-lite"/>
    </source>
</evidence>
<sequence length="519" mass="58292">MADEIRQCHSTDVMDLPSMETVVSLLNEGTVSICNTCKSLLDAQVDPTTSSNYEQMRKHIEHAEYCLKKSKTMIEEKRKYLEQCIERLIKEKGNAEQQNKENPSDKSQEIERQRARENTGKGVIIGGAIVAAIPIIGWIPGIIMMAVGTSETVKASKAIRDAEHVRDTEIEELKQNLQFTAEELKQNLQFTAEIQKLVSSAVNLLNVLSVIVTAMERQTQSFVLWEPVIKAMEDVMKEAENVAENRLVFSQDVSGLINTLRENVGEILALLSVMDLPSMETVVSLLNEGTVSICNTCKSLLDAQVDPTTSSNYEQMRKHIEHAEYCLKKSKTMIEEKRKYLEQCIERLIKEKGNAEQQNKENPSDKSQEIERQRARENTGKGVIIGGAIVAAIPIIGWIPGIIMMAVGTSETVKASKAIRDAEHVRDTEIEELKQNLQFTAEELKQNLQFTAEIQKLVSSAVNLLNVLSVIVTAMERQTQSFVLWEPVIKAMEDVMKEAENVAENRLPSVRMYRVSSIL</sequence>
<protein>
    <submittedName>
        <fullName evidence="3">Uncharacterized protein</fullName>
    </submittedName>
</protein>